<dbReference type="PANTHER" id="PTHR36919">
    <property type="entry name" value="BLR1215 PROTEIN"/>
    <property type="match status" value="1"/>
</dbReference>
<accession>A0A931BQW4</accession>
<dbReference type="EMBL" id="JADQDO010000011">
    <property type="protein sequence ID" value="MBF9235271.1"/>
    <property type="molecule type" value="Genomic_DNA"/>
</dbReference>
<feature type="domain" description="DUF2147" evidence="1">
    <location>
        <begin position="51"/>
        <end position="166"/>
    </location>
</feature>
<evidence type="ECO:0000259" key="1">
    <source>
        <dbReference type="Pfam" id="PF09917"/>
    </source>
</evidence>
<reference evidence="2" key="1">
    <citation type="submission" date="2020-11" db="EMBL/GenBank/DDBJ databases">
        <authorList>
            <person name="Kim M.K."/>
        </authorList>
    </citation>
    <scope>NUCLEOTIDE SEQUENCE</scope>
    <source>
        <strain evidence="2">BT350</strain>
    </source>
</reference>
<sequence length="177" mass="19270">MIEDGPIASYANENTENARRWSGLWGILVSAIVVVNLSGPSLAAELADIRGVWLVDDGESAVEITACGAARCGRVIWLKDGNDEDGRPLLDRHNPDANLRSHPVCGLQIIGGLKPQLDGSWDQGRIYDPEEGKTYDLEIRSAGPDVLKVTGYLTIKSFGETLTWRRPAQALNRCSGR</sequence>
<evidence type="ECO:0000313" key="2">
    <source>
        <dbReference type="EMBL" id="MBF9235271.1"/>
    </source>
</evidence>
<evidence type="ECO:0000313" key="3">
    <source>
        <dbReference type="Proteomes" id="UP000599312"/>
    </source>
</evidence>
<dbReference type="PANTHER" id="PTHR36919:SF2">
    <property type="entry name" value="BLL6627 PROTEIN"/>
    <property type="match status" value="1"/>
</dbReference>
<proteinExistence type="predicted"/>
<dbReference type="InterPro" id="IPR019223">
    <property type="entry name" value="DUF2147"/>
</dbReference>
<comment type="caution">
    <text evidence="2">The sequence shown here is derived from an EMBL/GenBank/DDBJ whole genome shotgun (WGS) entry which is preliminary data.</text>
</comment>
<dbReference type="Gene3D" id="2.40.128.520">
    <property type="match status" value="1"/>
</dbReference>
<dbReference type="AlphaFoldDB" id="A0A931BQW4"/>
<dbReference type="Proteomes" id="UP000599312">
    <property type="component" value="Unassembled WGS sequence"/>
</dbReference>
<dbReference type="Pfam" id="PF09917">
    <property type="entry name" value="DUF2147"/>
    <property type="match status" value="1"/>
</dbReference>
<keyword evidence="3" id="KW-1185">Reference proteome</keyword>
<protein>
    <submittedName>
        <fullName evidence="2">DUF2147 domain-containing protein</fullName>
    </submittedName>
</protein>
<dbReference type="RefSeq" id="WP_196273265.1">
    <property type="nucleotide sequence ID" value="NZ_JADQDO010000011.1"/>
</dbReference>
<name>A0A931BQW4_9HYPH</name>
<gene>
    <name evidence="2" type="ORF">I2H38_18010</name>
</gene>
<organism evidence="2 3">
    <name type="scientific">Microvirga alba</name>
    <dbReference type="NCBI Taxonomy" id="2791025"/>
    <lineage>
        <taxon>Bacteria</taxon>
        <taxon>Pseudomonadati</taxon>
        <taxon>Pseudomonadota</taxon>
        <taxon>Alphaproteobacteria</taxon>
        <taxon>Hyphomicrobiales</taxon>
        <taxon>Methylobacteriaceae</taxon>
        <taxon>Microvirga</taxon>
    </lineage>
</organism>